<dbReference type="CDD" id="cd05283">
    <property type="entry name" value="CAD1"/>
    <property type="match status" value="1"/>
</dbReference>
<sequence length="341" mass="36674">MMSTIVKAMAAHQASGVLEPFEYELPEISSEEVEIAIEHCGLCHSDLSMLNNEWGITSFPFVPGHEIVGKIVSLGNVAASKNLTIGQTVGVGWNASCCQHCESCINGQQQMCSNGQATIVGNHGGFANKIRVNWMWAIPIPENIDFAEVGPLLCGGITVFSPLLQHNILPTARVGVFGIGGLGHMALKFLKAWGVNLTAFTSSLDKTEELKAFGAQHVVSSVDTDALTKLQGTFDLLIITANVKLDWDSITALLANNGKLHFVGAILEPIPVNIFPLLLAKKSINASPTGSRAEIDTMLKFAAQHNITPQTEHFPLSKANEAMAHLHSGKAKYRIVLDMDL</sequence>
<evidence type="ECO:0000256" key="5">
    <source>
        <dbReference type="RuleBase" id="RU361277"/>
    </source>
</evidence>
<dbReference type="PROSITE" id="PS00059">
    <property type="entry name" value="ADH_ZINC"/>
    <property type="match status" value="1"/>
</dbReference>
<evidence type="ECO:0000256" key="3">
    <source>
        <dbReference type="ARBA" id="ARBA00022833"/>
    </source>
</evidence>
<keyword evidence="3 5" id="KW-0862">Zinc</keyword>
<dbReference type="PROSITE" id="PS00065">
    <property type="entry name" value="D_2_HYDROXYACID_DH_1"/>
    <property type="match status" value="1"/>
</dbReference>
<dbReference type="Gene3D" id="3.90.180.10">
    <property type="entry name" value="Medium-chain alcohol dehydrogenases, catalytic domain"/>
    <property type="match status" value="1"/>
</dbReference>
<reference evidence="7 8" key="1">
    <citation type="submission" date="2020-02" db="EMBL/GenBank/DDBJ databases">
        <authorList>
            <person name="Chen W.-M."/>
        </authorList>
    </citation>
    <scope>NUCLEOTIDE SEQUENCE [LARGE SCALE GENOMIC DNA]</scope>
    <source>
        <strain evidence="7 8">KDG-16</strain>
    </source>
</reference>
<name>A0ABX0I643_9FLAO</name>
<protein>
    <submittedName>
        <fullName evidence="7">NAD(P)-dependent alcohol dehydrogenase</fullName>
    </submittedName>
</protein>
<dbReference type="SUPFAM" id="SSF51735">
    <property type="entry name" value="NAD(P)-binding Rossmann-fold domains"/>
    <property type="match status" value="1"/>
</dbReference>
<evidence type="ECO:0000256" key="1">
    <source>
        <dbReference type="ARBA" id="ARBA00001947"/>
    </source>
</evidence>
<evidence type="ECO:0000256" key="2">
    <source>
        <dbReference type="ARBA" id="ARBA00022723"/>
    </source>
</evidence>
<dbReference type="Pfam" id="PF00107">
    <property type="entry name" value="ADH_zinc_N"/>
    <property type="match status" value="1"/>
</dbReference>
<keyword evidence="4" id="KW-0560">Oxidoreductase</keyword>
<dbReference type="EMBL" id="JAAJBT010000002">
    <property type="protein sequence ID" value="NHM01197.1"/>
    <property type="molecule type" value="Genomic_DNA"/>
</dbReference>
<dbReference type="InterPro" id="IPR047109">
    <property type="entry name" value="CAD-like"/>
</dbReference>
<proteinExistence type="inferred from homology"/>
<dbReference type="Pfam" id="PF08240">
    <property type="entry name" value="ADH_N"/>
    <property type="match status" value="1"/>
</dbReference>
<organism evidence="7 8">
    <name type="scientific">Flavobacterium difficile</name>
    <dbReference type="NCBI Taxonomy" id="2709659"/>
    <lineage>
        <taxon>Bacteria</taxon>
        <taxon>Pseudomonadati</taxon>
        <taxon>Bacteroidota</taxon>
        <taxon>Flavobacteriia</taxon>
        <taxon>Flavobacteriales</taxon>
        <taxon>Flavobacteriaceae</taxon>
        <taxon>Flavobacterium</taxon>
    </lineage>
</organism>
<dbReference type="Proteomes" id="UP000800984">
    <property type="component" value="Unassembled WGS sequence"/>
</dbReference>
<dbReference type="PANTHER" id="PTHR42683">
    <property type="entry name" value="ALDEHYDE REDUCTASE"/>
    <property type="match status" value="1"/>
</dbReference>
<dbReference type="InterPro" id="IPR020843">
    <property type="entry name" value="ER"/>
</dbReference>
<dbReference type="InterPro" id="IPR029752">
    <property type="entry name" value="D-isomer_DH_CS1"/>
</dbReference>
<evidence type="ECO:0000259" key="6">
    <source>
        <dbReference type="SMART" id="SM00829"/>
    </source>
</evidence>
<keyword evidence="8" id="KW-1185">Reference proteome</keyword>
<keyword evidence="2 5" id="KW-0479">Metal-binding</keyword>
<dbReference type="InterPro" id="IPR013154">
    <property type="entry name" value="ADH-like_N"/>
</dbReference>
<evidence type="ECO:0000313" key="8">
    <source>
        <dbReference type="Proteomes" id="UP000800984"/>
    </source>
</evidence>
<dbReference type="InterPro" id="IPR036291">
    <property type="entry name" value="NAD(P)-bd_dom_sf"/>
</dbReference>
<dbReference type="SUPFAM" id="SSF50129">
    <property type="entry name" value="GroES-like"/>
    <property type="match status" value="1"/>
</dbReference>
<dbReference type="InterPro" id="IPR011032">
    <property type="entry name" value="GroES-like_sf"/>
</dbReference>
<evidence type="ECO:0000256" key="4">
    <source>
        <dbReference type="ARBA" id="ARBA00023002"/>
    </source>
</evidence>
<comment type="caution">
    <text evidence="7">The sequence shown here is derived from an EMBL/GenBank/DDBJ whole genome shotgun (WGS) entry which is preliminary data.</text>
</comment>
<accession>A0ABX0I643</accession>
<dbReference type="SMART" id="SM00829">
    <property type="entry name" value="PKS_ER"/>
    <property type="match status" value="1"/>
</dbReference>
<comment type="cofactor">
    <cofactor evidence="1 5">
        <name>Zn(2+)</name>
        <dbReference type="ChEBI" id="CHEBI:29105"/>
    </cofactor>
</comment>
<dbReference type="InterPro" id="IPR013149">
    <property type="entry name" value="ADH-like_C"/>
</dbReference>
<feature type="domain" description="Enoyl reductase (ER)" evidence="6">
    <location>
        <begin position="16"/>
        <end position="337"/>
    </location>
</feature>
<comment type="similarity">
    <text evidence="5">Belongs to the zinc-containing alcohol dehydrogenase family.</text>
</comment>
<dbReference type="InterPro" id="IPR002328">
    <property type="entry name" value="ADH_Zn_CS"/>
</dbReference>
<dbReference type="Gene3D" id="3.40.50.720">
    <property type="entry name" value="NAD(P)-binding Rossmann-like Domain"/>
    <property type="match status" value="1"/>
</dbReference>
<gene>
    <name evidence="7" type="ORF">G4D72_03620</name>
</gene>
<evidence type="ECO:0000313" key="7">
    <source>
        <dbReference type="EMBL" id="NHM01197.1"/>
    </source>
</evidence>